<protein>
    <submittedName>
        <fullName evidence="1">Uncharacterized protein</fullName>
    </submittedName>
</protein>
<organism evidence="1 2">
    <name type="scientific">Bacillus weihaiensis</name>
    <dbReference type="NCBI Taxonomy" id="1547283"/>
    <lineage>
        <taxon>Bacteria</taxon>
        <taxon>Bacillati</taxon>
        <taxon>Bacillota</taxon>
        <taxon>Bacilli</taxon>
        <taxon>Bacillales</taxon>
        <taxon>Bacillaceae</taxon>
        <taxon>Bacillus</taxon>
    </lineage>
</organism>
<dbReference type="OrthoDB" id="2361368at2"/>
<dbReference type="AlphaFoldDB" id="A0A1L3MRY3"/>
<name>A0A1L3MRY3_9BACI</name>
<sequence>MAFGITRKELADWKKSVSNGEIAFLTHFWKDDRFPSVNSVTKVGCYDIEKLISWGETFDLKKEWIHYYKQYPHFDLLGDKQREILEYYNLEDQMKRFYIKKNIV</sequence>
<dbReference type="KEGG" id="bwh:A9C19_10245"/>
<keyword evidence="2" id="KW-1185">Reference proteome</keyword>
<accession>A0A1L3MRY3</accession>
<dbReference type="STRING" id="1547283.A9C19_10245"/>
<dbReference type="RefSeq" id="WP_072579892.1">
    <property type="nucleotide sequence ID" value="NZ_CP016020.1"/>
</dbReference>
<gene>
    <name evidence="1" type="ORF">A9C19_10245</name>
</gene>
<proteinExistence type="predicted"/>
<dbReference type="EMBL" id="CP016020">
    <property type="protein sequence ID" value="APH05099.1"/>
    <property type="molecule type" value="Genomic_DNA"/>
</dbReference>
<evidence type="ECO:0000313" key="2">
    <source>
        <dbReference type="Proteomes" id="UP000181936"/>
    </source>
</evidence>
<evidence type="ECO:0000313" key="1">
    <source>
        <dbReference type="EMBL" id="APH05099.1"/>
    </source>
</evidence>
<dbReference type="Proteomes" id="UP000181936">
    <property type="component" value="Chromosome"/>
</dbReference>
<reference evidence="1 2" key="1">
    <citation type="journal article" date="2016" name="Sci. Rep.">
        <title>Complete genome sequence and transcriptomic analysis of a novel marine strain Bacillus weihaiensis reveals the mechanism of brown algae degradation.</title>
        <authorList>
            <person name="Zhu Y."/>
            <person name="Chen P."/>
            <person name="Bao Y."/>
            <person name="Men Y."/>
            <person name="Zeng Y."/>
            <person name="Yang J."/>
            <person name="Sun J."/>
            <person name="Sun Y."/>
        </authorList>
    </citation>
    <scope>NUCLEOTIDE SEQUENCE [LARGE SCALE GENOMIC DNA]</scope>
    <source>
        <strain evidence="1 2">Alg07</strain>
    </source>
</reference>